<dbReference type="RefSeq" id="WP_214351212.1">
    <property type="nucleotide sequence ID" value="NZ_JAHBOH010000001.1"/>
</dbReference>
<evidence type="ECO:0000259" key="2">
    <source>
        <dbReference type="Pfam" id="PF25362"/>
    </source>
</evidence>
<keyword evidence="4" id="KW-1185">Reference proteome</keyword>
<sequence length="183" mass="18977">MLALLAVLLLAWWGMRRGWEARRRRTEAAVPTVPDVPADPGPALVGPVEAVYVSTTSAGDWLDRVVAHDLGVRSPATVSVHASGVVVRRTGARDLFVPAAALRGAEAAPAIAGKVVGRDGLVLLRWAPPAPHPSDEHAPEAALDTGLLPRHAADRDALVAAVAALTSPSSSQTAAPRGTQEKP</sequence>
<evidence type="ECO:0000256" key="1">
    <source>
        <dbReference type="SAM" id="MobiDB-lite"/>
    </source>
</evidence>
<dbReference type="InterPro" id="IPR057446">
    <property type="entry name" value="PH_bac"/>
</dbReference>
<accession>A0ABS5U197</accession>
<comment type="caution">
    <text evidence="3">The sequence shown here is derived from an EMBL/GenBank/DDBJ whole genome shotgun (WGS) entry which is preliminary data.</text>
</comment>
<feature type="region of interest" description="Disordered" evidence="1">
    <location>
        <begin position="164"/>
        <end position="183"/>
    </location>
</feature>
<gene>
    <name evidence="3" type="ORF">KIN34_12880</name>
</gene>
<dbReference type="EMBL" id="JAHBOH010000001">
    <property type="protein sequence ID" value="MBT0995177.1"/>
    <property type="molecule type" value="Genomic_DNA"/>
</dbReference>
<proteinExistence type="predicted"/>
<organism evidence="3 4">
    <name type="scientific">Cellulomonas fulva</name>
    <dbReference type="NCBI Taxonomy" id="2835530"/>
    <lineage>
        <taxon>Bacteria</taxon>
        <taxon>Bacillati</taxon>
        <taxon>Actinomycetota</taxon>
        <taxon>Actinomycetes</taxon>
        <taxon>Micrococcales</taxon>
        <taxon>Cellulomonadaceae</taxon>
        <taxon>Cellulomonas</taxon>
    </lineage>
</organism>
<protein>
    <recommendedName>
        <fullName evidence="2">PH domain-containing protein</fullName>
    </recommendedName>
</protein>
<name>A0ABS5U197_9CELL</name>
<reference evidence="3 4" key="1">
    <citation type="submission" date="2021-05" db="EMBL/GenBank/DDBJ databases">
        <title>Description of Cellulomonas sp. DKR-3 sp. nov.</title>
        <authorList>
            <person name="Dahal R.H."/>
            <person name="Chaudhary D.K."/>
        </authorList>
    </citation>
    <scope>NUCLEOTIDE SEQUENCE [LARGE SCALE GENOMIC DNA]</scope>
    <source>
        <strain evidence="3 4">DKR-3</strain>
    </source>
</reference>
<dbReference type="Pfam" id="PF25362">
    <property type="entry name" value="bPH_11"/>
    <property type="match status" value="1"/>
</dbReference>
<dbReference type="Proteomes" id="UP000722125">
    <property type="component" value="Unassembled WGS sequence"/>
</dbReference>
<evidence type="ECO:0000313" key="3">
    <source>
        <dbReference type="EMBL" id="MBT0995177.1"/>
    </source>
</evidence>
<evidence type="ECO:0000313" key="4">
    <source>
        <dbReference type="Proteomes" id="UP000722125"/>
    </source>
</evidence>
<feature type="domain" description="PH" evidence="2">
    <location>
        <begin position="30"/>
        <end position="162"/>
    </location>
</feature>